<gene>
    <name evidence="2" type="ORF">AAFF_G00399410</name>
</gene>
<keyword evidence="3" id="KW-1185">Reference proteome</keyword>
<feature type="compositionally biased region" description="Basic and acidic residues" evidence="1">
    <location>
        <begin position="87"/>
        <end position="96"/>
    </location>
</feature>
<dbReference type="EMBL" id="JAINUG010000078">
    <property type="protein sequence ID" value="KAJ8400247.1"/>
    <property type="molecule type" value="Genomic_DNA"/>
</dbReference>
<feature type="compositionally biased region" description="Low complexity" evidence="1">
    <location>
        <begin position="74"/>
        <end position="86"/>
    </location>
</feature>
<proteinExistence type="predicted"/>
<evidence type="ECO:0000256" key="1">
    <source>
        <dbReference type="SAM" id="MobiDB-lite"/>
    </source>
</evidence>
<feature type="compositionally biased region" description="Basic and acidic residues" evidence="1">
    <location>
        <begin position="34"/>
        <end position="43"/>
    </location>
</feature>
<evidence type="ECO:0000313" key="2">
    <source>
        <dbReference type="EMBL" id="KAJ8400247.1"/>
    </source>
</evidence>
<accession>A0AAD7SCV1</accession>
<feature type="region of interest" description="Disordered" evidence="1">
    <location>
        <begin position="1"/>
        <end position="124"/>
    </location>
</feature>
<dbReference type="AlphaFoldDB" id="A0AAD7SCV1"/>
<reference evidence="2" key="1">
    <citation type="journal article" date="2023" name="Science">
        <title>Genome structures resolve the early diversification of teleost fishes.</title>
        <authorList>
            <person name="Parey E."/>
            <person name="Louis A."/>
            <person name="Montfort J."/>
            <person name="Bouchez O."/>
            <person name="Roques C."/>
            <person name="Iampietro C."/>
            <person name="Lluch J."/>
            <person name="Castinel A."/>
            <person name="Donnadieu C."/>
            <person name="Desvignes T."/>
            <person name="Floi Bucao C."/>
            <person name="Jouanno E."/>
            <person name="Wen M."/>
            <person name="Mejri S."/>
            <person name="Dirks R."/>
            <person name="Jansen H."/>
            <person name="Henkel C."/>
            <person name="Chen W.J."/>
            <person name="Zahm M."/>
            <person name="Cabau C."/>
            <person name="Klopp C."/>
            <person name="Thompson A.W."/>
            <person name="Robinson-Rechavi M."/>
            <person name="Braasch I."/>
            <person name="Lecointre G."/>
            <person name="Bobe J."/>
            <person name="Postlethwait J.H."/>
            <person name="Berthelot C."/>
            <person name="Roest Crollius H."/>
            <person name="Guiguen Y."/>
        </authorList>
    </citation>
    <scope>NUCLEOTIDE SEQUENCE</scope>
    <source>
        <strain evidence="2">NC1722</strain>
    </source>
</reference>
<dbReference type="Proteomes" id="UP001221898">
    <property type="component" value="Unassembled WGS sequence"/>
</dbReference>
<sequence>MGRDQSKRGGVQVTGRFIATARQLRSAVAASPRGEADHSERGASQKQTGERVMSQASDCLSKPPGGEAVDPEAPRALASRRQSAARTQEDARHSEGRVSSPEIALSCFRSKEPPPSARAESNLG</sequence>
<organism evidence="2 3">
    <name type="scientific">Aldrovandia affinis</name>
    <dbReference type="NCBI Taxonomy" id="143900"/>
    <lineage>
        <taxon>Eukaryota</taxon>
        <taxon>Metazoa</taxon>
        <taxon>Chordata</taxon>
        <taxon>Craniata</taxon>
        <taxon>Vertebrata</taxon>
        <taxon>Euteleostomi</taxon>
        <taxon>Actinopterygii</taxon>
        <taxon>Neopterygii</taxon>
        <taxon>Teleostei</taxon>
        <taxon>Notacanthiformes</taxon>
        <taxon>Halosauridae</taxon>
        <taxon>Aldrovandia</taxon>
    </lineage>
</organism>
<protein>
    <submittedName>
        <fullName evidence="2">Uncharacterized protein</fullName>
    </submittedName>
</protein>
<comment type="caution">
    <text evidence="2">The sequence shown here is derived from an EMBL/GenBank/DDBJ whole genome shotgun (WGS) entry which is preliminary data.</text>
</comment>
<evidence type="ECO:0000313" key="3">
    <source>
        <dbReference type="Proteomes" id="UP001221898"/>
    </source>
</evidence>
<name>A0AAD7SCV1_9TELE</name>